<dbReference type="Gene3D" id="1.10.760.10">
    <property type="entry name" value="Cytochrome c-like domain"/>
    <property type="match status" value="1"/>
</dbReference>
<dbReference type="EMBL" id="FRBN01000020">
    <property type="protein sequence ID" value="SHL57663.1"/>
    <property type="molecule type" value="Genomic_DNA"/>
</dbReference>
<evidence type="ECO:0000313" key="2">
    <source>
        <dbReference type="EMBL" id="SHL57663.1"/>
    </source>
</evidence>
<gene>
    <name evidence="2" type="ORF">SAMN05444414_12060</name>
</gene>
<keyword evidence="3" id="KW-1185">Reference proteome</keyword>
<name>A0A1M7BRV4_9RHOB</name>
<feature type="signal peptide" evidence="1">
    <location>
        <begin position="1"/>
        <end position="25"/>
    </location>
</feature>
<protein>
    <recommendedName>
        <fullName evidence="4">Cytochrome c domain-containing protein</fullName>
    </recommendedName>
</protein>
<reference evidence="3" key="1">
    <citation type="submission" date="2016-11" db="EMBL/GenBank/DDBJ databases">
        <authorList>
            <person name="Varghese N."/>
            <person name="Submissions S."/>
        </authorList>
    </citation>
    <scope>NUCLEOTIDE SEQUENCE [LARGE SCALE GENOMIC DNA]</scope>
    <source>
        <strain evidence="3">DSM 29327</strain>
    </source>
</reference>
<proteinExistence type="predicted"/>
<sequence length="189" mass="20095">MKTPVVLSIALSTLFSFSVSGPASGQDEDDIFAFIPAGGRTLLETVREAGLPQNLAARIAETGGDHTVWREALDAEKAGTPALGVLDDWQTNTLANYLAANTPLDPGGVLPRDGRDMALQLCQSCHIITVVITQDRTREAWLGTMNSPSHVEIETTEAERGLLADYLVINAGIPIDLVPPELRAGGASY</sequence>
<dbReference type="AlphaFoldDB" id="A0A1M7BRV4"/>
<dbReference type="GO" id="GO:0009055">
    <property type="term" value="F:electron transfer activity"/>
    <property type="evidence" value="ECO:0007669"/>
    <property type="project" value="InterPro"/>
</dbReference>
<feature type="chain" id="PRO_5009924253" description="Cytochrome c domain-containing protein" evidence="1">
    <location>
        <begin position="26"/>
        <end position="189"/>
    </location>
</feature>
<dbReference type="STRING" id="1054996.SAMN05444414_12060"/>
<keyword evidence="1" id="KW-0732">Signal</keyword>
<dbReference type="RefSeq" id="WP_073199469.1">
    <property type="nucleotide sequence ID" value="NZ_FRBN01000020.1"/>
</dbReference>
<dbReference type="InterPro" id="IPR036909">
    <property type="entry name" value="Cyt_c-like_dom_sf"/>
</dbReference>
<accession>A0A1M7BRV4</accession>
<dbReference type="SUPFAM" id="SSF46626">
    <property type="entry name" value="Cytochrome c"/>
    <property type="match status" value="1"/>
</dbReference>
<dbReference type="GO" id="GO:0020037">
    <property type="term" value="F:heme binding"/>
    <property type="evidence" value="ECO:0007669"/>
    <property type="project" value="InterPro"/>
</dbReference>
<organism evidence="2 3">
    <name type="scientific">Roseovarius marisflavi</name>
    <dbReference type="NCBI Taxonomy" id="1054996"/>
    <lineage>
        <taxon>Bacteria</taxon>
        <taxon>Pseudomonadati</taxon>
        <taxon>Pseudomonadota</taxon>
        <taxon>Alphaproteobacteria</taxon>
        <taxon>Rhodobacterales</taxon>
        <taxon>Roseobacteraceae</taxon>
        <taxon>Roseovarius</taxon>
    </lineage>
</organism>
<evidence type="ECO:0000256" key="1">
    <source>
        <dbReference type="SAM" id="SignalP"/>
    </source>
</evidence>
<evidence type="ECO:0008006" key="4">
    <source>
        <dbReference type="Google" id="ProtNLM"/>
    </source>
</evidence>
<evidence type="ECO:0000313" key="3">
    <source>
        <dbReference type="Proteomes" id="UP000184191"/>
    </source>
</evidence>
<dbReference type="Proteomes" id="UP000184191">
    <property type="component" value="Unassembled WGS sequence"/>
</dbReference>